<feature type="region of interest" description="Disordered" evidence="1">
    <location>
        <begin position="202"/>
        <end position="227"/>
    </location>
</feature>
<dbReference type="Proteomes" id="UP001497457">
    <property type="component" value="Chromosome 10rd"/>
</dbReference>
<feature type="compositionally biased region" description="Basic and acidic residues" evidence="1">
    <location>
        <begin position="202"/>
        <end position="211"/>
    </location>
</feature>
<feature type="compositionally biased region" description="Acidic residues" evidence="1">
    <location>
        <begin position="82"/>
        <end position="109"/>
    </location>
</feature>
<feature type="region of interest" description="Disordered" evidence="1">
    <location>
        <begin position="71"/>
        <end position="145"/>
    </location>
</feature>
<proteinExistence type="predicted"/>
<evidence type="ECO:0008006" key="4">
    <source>
        <dbReference type="Google" id="ProtNLM"/>
    </source>
</evidence>
<evidence type="ECO:0000256" key="1">
    <source>
        <dbReference type="SAM" id="MobiDB-lite"/>
    </source>
</evidence>
<gene>
    <name evidence="2" type="ORF">URODEC1_LOCUS3820</name>
</gene>
<dbReference type="AlphaFoldDB" id="A0ABC8VIM6"/>
<dbReference type="EMBL" id="OZ075120">
    <property type="protein sequence ID" value="CAL4891491.1"/>
    <property type="molecule type" value="Genomic_DNA"/>
</dbReference>
<organism evidence="2 3">
    <name type="scientific">Urochloa decumbens</name>
    <dbReference type="NCBI Taxonomy" id="240449"/>
    <lineage>
        <taxon>Eukaryota</taxon>
        <taxon>Viridiplantae</taxon>
        <taxon>Streptophyta</taxon>
        <taxon>Embryophyta</taxon>
        <taxon>Tracheophyta</taxon>
        <taxon>Spermatophyta</taxon>
        <taxon>Magnoliopsida</taxon>
        <taxon>Liliopsida</taxon>
        <taxon>Poales</taxon>
        <taxon>Poaceae</taxon>
        <taxon>PACMAD clade</taxon>
        <taxon>Panicoideae</taxon>
        <taxon>Panicodae</taxon>
        <taxon>Paniceae</taxon>
        <taxon>Melinidinae</taxon>
        <taxon>Urochloa</taxon>
    </lineage>
</organism>
<reference evidence="2 3" key="2">
    <citation type="submission" date="2024-10" db="EMBL/GenBank/DDBJ databases">
        <authorList>
            <person name="Ryan C."/>
        </authorList>
    </citation>
    <scope>NUCLEOTIDE SEQUENCE [LARGE SCALE GENOMIC DNA]</scope>
</reference>
<name>A0ABC8VIM6_9POAL</name>
<evidence type="ECO:0000313" key="2">
    <source>
        <dbReference type="EMBL" id="CAL4891491.1"/>
    </source>
</evidence>
<sequence length="421" mass="47654">MFNTVHVEDEITLRARFDAGDKRAHYVLIPIQKADDWLLYKELLKESQVCCAEIFVDVCGRNVSDDPVEHLTQEDLPPCNANDDEIDDELSDDDGEYADEEASGDEGDFDTCAVNNHFDGSTFENEERDDDDMSQGSDEGSDDDVVGFEQENIPRREVPLAEPSPILVQPVSFRQPPAHVVHQSVEETVMEPIPTSEAAHVVNERDEERVRQPMASSEATSSQPTPVDRARVQEPLRAHMSTLSGVRLSPLTTLELRQLEAVHVEVPQVPLFYSIPRKAYCDSGLRLGSIEPDSGEDLISEGMIFDCLEELKFFMRDYSVRHHRPYDVVHSSAKLRYTVRCQQGCDWKVWARPIPEDSAKWRITKVKQPHTCGTLCVSQVHSQCTARYLAKQIASILVLYIANFKQLGVLIHKTKELKTYI</sequence>
<accession>A0ABC8VIM6</accession>
<reference evidence="3" key="1">
    <citation type="submission" date="2024-06" db="EMBL/GenBank/DDBJ databases">
        <authorList>
            <person name="Ryan C."/>
        </authorList>
    </citation>
    <scope>NUCLEOTIDE SEQUENCE [LARGE SCALE GENOMIC DNA]</scope>
</reference>
<evidence type="ECO:0000313" key="3">
    <source>
        <dbReference type="Proteomes" id="UP001497457"/>
    </source>
</evidence>
<feature type="compositionally biased region" description="Acidic residues" evidence="1">
    <location>
        <begin position="124"/>
        <end position="145"/>
    </location>
</feature>
<keyword evidence="3" id="KW-1185">Reference proteome</keyword>
<feature type="compositionally biased region" description="Polar residues" evidence="1">
    <location>
        <begin position="214"/>
        <end position="225"/>
    </location>
</feature>
<protein>
    <recommendedName>
        <fullName evidence="4">Transposase MuDR plant domain-containing protein</fullName>
    </recommendedName>
</protein>